<reference evidence="1" key="1">
    <citation type="journal article" date="2013" name="Environ. Microbiol.">
        <title>Microbiota from the distal guts of lean and obese adolescents exhibit partial functional redundancy besides clear differences in community structure.</title>
        <authorList>
            <person name="Ferrer M."/>
            <person name="Ruiz A."/>
            <person name="Lanza F."/>
            <person name="Haange S.B."/>
            <person name="Oberbach A."/>
            <person name="Till H."/>
            <person name="Bargiela R."/>
            <person name="Campoy C."/>
            <person name="Segura M.T."/>
            <person name="Richter M."/>
            <person name="von Bergen M."/>
            <person name="Seifert J."/>
            <person name="Suarez A."/>
        </authorList>
    </citation>
    <scope>NUCLEOTIDE SEQUENCE</scope>
</reference>
<accession>K1UR23</accession>
<protein>
    <submittedName>
        <fullName evidence="1">Uncharacterized protein</fullName>
    </submittedName>
</protein>
<organism evidence="1">
    <name type="scientific">human gut metagenome</name>
    <dbReference type="NCBI Taxonomy" id="408170"/>
    <lineage>
        <taxon>unclassified sequences</taxon>
        <taxon>metagenomes</taxon>
        <taxon>organismal metagenomes</taxon>
    </lineage>
</organism>
<name>K1UR23_9ZZZZ</name>
<proteinExistence type="predicted"/>
<sequence>MAERHNQSQHGSIEQVEISSCGLNSNPLIAKGKYPSVIACNITNGRMPRVNTIKDSEMQQLAEYFGVDYRKDFLNL</sequence>
<comment type="caution">
    <text evidence="1">The sequence shown here is derived from an EMBL/GenBank/DDBJ whole genome shotgun (WGS) entry which is preliminary data.</text>
</comment>
<evidence type="ECO:0000313" key="1">
    <source>
        <dbReference type="EMBL" id="EKC80670.1"/>
    </source>
</evidence>
<gene>
    <name evidence="1" type="ORF">LEA_01142</name>
</gene>
<dbReference type="AlphaFoldDB" id="K1UR23"/>
<dbReference type="EMBL" id="AJWY01000798">
    <property type="protein sequence ID" value="EKC80670.1"/>
    <property type="molecule type" value="Genomic_DNA"/>
</dbReference>